<proteinExistence type="predicted"/>
<name>A0A9R1VVW5_LACSA</name>
<dbReference type="EMBL" id="NBSK02000004">
    <property type="protein sequence ID" value="KAJ0213530.1"/>
    <property type="molecule type" value="Genomic_DNA"/>
</dbReference>
<dbReference type="AlphaFoldDB" id="A0A9R1VVW5"/>
<dbReference type="Proteomes" id="UP000235145">
    <property type="component" value="Unassembled WGS sequence"/>
</dbReference>
<dbReference type="Gene3D" id="3.40.309.10">
    <property type="entry name" value="Aldehyde Dehydrogenase, Chain A, domain 2"/>
    <property type="match status" value="1"/>
</dbReference>
<reference evidence="1 2" key="1">
    <citation type="journal article" date="2017" name="Nat. Commun.">
        <title>Genome assembly with in vitro proximity ligation data and whole-genome triplication in lettuce.</title>
        <authorList>
            <person name="Reyes-Chin-Wo S."/>
            <person name="Wang Z."/>
            <person name="Yang X."/>
            <person name="Kozik A."/>
            <person name="Arikit S."/>
            <person name="Song C."/>
            <person name="Xia L."/>
            <person name="Froenicke L."/>
            <person name="Lavelle D.O."/>
            <person name="Truco M.J."/>
            <person name="Xia R."/>
            <person name="Zhu S."/>
            <person name="Xu C."/>
            <person name="Xu H."/>
            <person name="Xu X."/>
            <person name="Cox K."/>
            <person name="Korf I."/>
            <person name="Meyers B.C."/>
            <person name="Michelmore R.W."/>
        </authorList>
    </citation>
    <scope>NUCLEOTIDE SEQUENCE [LARGE SCALE GENOMIC DNA]</scope>
    <source>
        <strain evidence="2">cv. Salinas</strain>
        <tissue evidence="1">Seedlings</tissue>
    </source>
</reference>
<dbReference type="PANTHER" id="PTHR11063:SF8">
    <property type="entry name" value="DELTA-1-PYRROLINE-5-CARBOXYLATE SYNTHASE"/>
    <property type="match status" value="1"/>
</dbReference>
<protein>
    <submittedName>
        <fullName evidence="1">Uncharacterized protein</fullName>
    </submittedName>
</protein>
<dbReference type="InterPro" id="IPR016161">
    <property type="entry name" value="Ald_DH/histidinol_DH"/>
</dbReference>
<keyword evidence="2" id="KW-1185">Reference proteome</keyword>
<dbReference type="SUPFAM" id="SSF53720">
    <property type="entry name" value="ALDH-like"/>
    <property type="match status" value="1"/>
</dbReference>
<dbReference type="GO" id="GO:0016620">
    <property type="term" value="F:oxidoreductase activity, acting on the aldehyde or oxo group of donors, NAD or NADP as acceptor"/>
    <property type="evidence" value="ECO:0007669"/>
    <property type="project" value="InterPro"/>
</dbReference>
<dbReference type="InterPro" id="IPR016163">
    <property type="entry name" value="Ald_DH_C"/>
</dbReference>
<comment type="caution">
    <text evidence="1">The sequence shown here is derived from an EMBL/GenBank/DDBJ whole genome shotgun (WGS) entry which is preliminary data.</text>
</comment>
<evidence type="ECO:0000313" key="2">
    <source>
        <dbReference type="Proteomes" id="UP000235145"/>
    </source>
</evidence>
<organism evidence="1 2">
    <name type="scientific">Lactuca sativa</name>
    <name type="common">Garden lettuce</name>
    <dbReference type="NCBI Taxonomy" id="4236"/>
    <lineage>
        <taxon>Eukaryota</taxon>
        <taxon>Viridiplantae</taxon>
        <taxon>Streptophyta</taxon>
        <taxon>Embryophyta</taxon>
        <taxon>Tracheophyta</taxon>
        <taxon>Spermatophyta</taxon>
        <taxon>Magnoliopsida</taxon>
        <taxon>eudicotyledons</taxon>
        <taxon>Gunneridae</taxon>
        <taxon>Pentapetalae</taxon>
        <taxon>asterids</taxon>
        <taxon>campanulids</taxon>
        <taxon>Asterales</taxon>
        <taxon>Asteraceae</taxon>
        <taxon>Cichorioideae</taxon>
        <taxon>Cichorieae</taxon>
        <taxon>Lactucinae</taxon>
        <taxon>Lactuca</taxon>
    </lineage>
</organism>
<gene>
    <name evidence="1" type="ORF">LSAT_V11C400191300</name>
</gene>
<accession>A0A9R1VVW5</accession>
<evidence type="ECO:0000313" key="1">
    <source>
        <dbReference type="EMBL" id="KAJ0213530.1"/>
    </source>
</evidence>
<sequence>MAENIVLDSKTGYPSACNTMETLLLHKDLLQDCIANQLMKDLYIKGINIYGGPKARLLLDLPEAPSLHHEYSSMSCTIEVVDDVDVAIHHINKHGRHATFFTQNIFWYS</sequence>
<dbReference type="PANTHER" id="PTHR11063">
    <property type="entry name" value="GLUTAMATE SEMIALDEHYDE DEHYDROGENASE"/>
    <property type="match status" value="1"/>
</dbReference>